<evidence type="ECO:0000256" key="3">
    <source>
        <dbReference type="ARBA" id="ARBA00022801"/>
    </source>
</evidence>
<dbReference type="PROSITE" id="PS51935">
    <property type="entry name" value="NLPC_P60"/>
    <property type="match status" value="1"/>
</dbReference>
<keyword evidence="2" id="KW-0645">Protease</keyword>
<keyword evidence="4" id="KW-0788">Thiol protease</keyword>
<proteinExistence type="inferred from homology"/>
<gene>
    <name evidence="6" type="ORF">IRJ16_12690</name>
</gene>
<dbReference type="PANTHER" id="PTHR47053">
    <property type="entry name" value="MUREIN DD-ENDOPEPTIDASE MEPH-RELATED"/>
    <property type="match status" value="1"/>
</dbReference>
<evidence type="ECO:0000313" key="6">
    <source>
        <dbReference type="EMBL" id="MBE9662743.1"/>
    </source>
</evidence>
<sequence>MEYGICNLAIVPLRAEPTSRSEQVSQLLFGETFEIMEWQGEWARIITTMDGYEGWASGLQFVALSQKEYQALQNTVIPLTTLPVTQAWRIADNSIFYLPIGSSLSFLKGTTCHINNELFEIVGETVADKPMEDIARSFLNVPYHWGGRTHCGVDCSGFVQAIYRLQGISLKRDAYLQAEQGTVVNFIQEAQLGDLAFFDNAEGRINHVGLMLNNEQVIHASGKVRIDKIDNHGIYSAEAKKYTHNLRIIKRIV</sequence>
<keyword evidence="7" id="KW-1185">Reference proteome</keyword>
<dbReference type="PANTHER" id="PTHR47053:SF1">
    <property type="entry name" value="MUREIN DD-ENDOPEPTIDASE MEPH-RELATED"/>
    <property type="match status" value="1"/>
</dbReference>
<evidence type="ECO:0000256" key="2">
    <source>
        <dbReference type="ARBA" id="ARBA00022670"/>
    </source>
</evidence>
<dbReference type="AlphaFoldDB" id="A0A929KYE1"/>
<dbReference type="SUPFAM" id="SSF54001">
    <property type="entry name" value="Cysteine proteinases"/>
    <property type="match status" value="1"/>
</dbReference>
<dbReference type="EMBL" id="JADFFL010000004">
    <property type="protein sequence ID" value="MBE9662743.1"/>
    <property type="molecule type" value="Genomic_DNA"/>
</dbReference>
<organism evidence="6 7">
    <name type="scientific">Mucilaginibacter myungsuensis</name>
    <dbReference type="NCBI Taxonomy" id="649104"/>
    <lineage>
        <taxon>Bacteria</taxon>
        <taxon>Pseudomonadati</taxon>
        <taxon>Bacteroidota</taxon>
        <taxon>Sphingobacteriia</taxon>
        <taxon>Sphingobacteriales</taxon>
        <taxon>Sphingobacteriaceae</taxon>
        <taxon>Mucilaginibacter</taxon>
    </lineage>
</organism>
<evidence type="ECO:0000256" key="4">
    <source>
        <dbReference type="ARBA" id="ARBA00022807"/>
    </source>
</evidence>
<dbReference type="Gene3D" id="2.30.30.40">
    <property type="entry name" value="SH3 Domains"/>
    <property type="match status" value="1"/>
</dbReference>
<dbReference type="Proteomes" id="UP000622475">
    <property type="component" value="Unassembled WGS sequence"/>
</dbReference>
<keyword evidence="3" id="KW-0378">Hydrolase</keyword>
<dbReference type="GO" id="GO:0006508">
    <property type="term" value="P:proteolysis"/>
    <property type="evidence" value="ECO:0007669"/>
    <property type="project" value="UniProtKB-KW"/>
</dbReference>
<feature type="domain" description="NlpC/P60" evidence="5">
    <location>
        <begin position="125"/>
        <end position="253"/>
    </location>
</feature>
<dbReference type="Gene3D" id="3.90.1720.10">
    <property type="entry name" value="endopeptidase domain like (from Nostoc punctiforme)"/>
    <property type="match status" value="1"/>
</dbReference>
<comment type="similarity">
    <text evidence="1">Belongs to the peptidase C40 family.</text>
</comment>
<evidence type="ECO:0000259" key="5">
    <source>
        <dbReference type="PROSITE" id="PS51935"/>
    </source>
</evidence>
<evidence type="ECO:0000313" key="7">
    <source>
        <dbReference type="Proteomes" id="UP000622475"/>
    </source>
</evidence>
<name>A0A929KYE1_9SPHI</name>
<dbReference type="GO" id="GO:0008234">
    <property type="term" value="F:cysteine-type peptidase activity"/>
    <property type="evidence" value="ECO:0007669"/>
    <property type="project" value="UniProtKB-KW"/>
</dbReference>
<dbReference type="RefSeq" id="WP_194111969.1">
    <property type="nucleotide sequence ID" value="NZ_JADFFL010000004.1"/>
</dbReference>
<accession>A0A929KYE1</accession>
<dbReference type="Pfam" id="PF18348">
    <property type="entry name" value="SH3_16"/>
    <property type="match status" value="1"/>
</dbReference>
<dbReference type="InterPro" id="IPR051202">
    <property type="entry name" value="Peptidase_C40"/>
</dbReference>
<dbReference type="InterPro" id="IPR000064">
    <property type="entry name" value="NLP_P60_dom"/>
</dbReference>
<reference evidence="6" key="1">
    <citation type="submission" date="2020-10" db="EMBL/GenBank/DDBJ databases">
        <title>Mucilaginibacter mali sp. nov., isolated from rhizosphere soil of apple orchard.</title>
        <authorList>
            <person name="Lee J.-S."/>
            <person name="Kim H.S."/>
            <person name="Kim J.-S."/>
        </authorList>
    </citation>
    <scope>NUCLEOTIDE SEQUENCE</scope>
    <source>
        <strain evidence="6">KCTC 22746</strain>
    </source>
</reference>
<evidence type="ECO:0000256" key="1">
    <source>
        <dbReference type="ARBA" id="ARBA00007074"/>
    </source>
</evidence>
<dbReference type="InterPro" id="IPR038765">
    <property type="entry name" value="Papain-like_cys_pep_sf"/>
</dbReference>
<protein>
    <submittedName>
        <fullName evidence="6">C40 family peptidase</fullName>
    </submittedName>
</protein>
<dbReference type="Pfam" id="PF00877">
    <property type="entry name" value="NLPC_P60"/>
    <property type="match status" value="1"/>
</dbReference>
<comment type="caution">
    <text evidence="6">The sequence shown here is derived from an EMBL/GenBank/DDBJ whole genome shotgun (WGS) entry which is preliminary data.</text>
</comment>
<dbReference type="InterPro" id="IPR041382">
    <property type="entry name" value="SH3_16"/>
</dbReference>